<feature type="transmembrane region" description="Helical" evidence="2">
    <location>
        <begin position="6"/>
        <end position="31"/>
    </location>
</feature>
<comment type="caution">
    <text evidence="3">The sequence shown here is derived from an EMBL/GenBank/DDBJ whole genome shotgun (WGS) entry which is preliminary data.</text>
</comment>
<feature type="transmembrane region" description="Helical" evidence="2">
    <location>
        <begin position="98"/>
        <end position="115"/>
    </location>
</feature>
<keyword evidence="2" id="KW-1133">Transmembrane helix</keyword>
<protein>
    <submittedName>
        <fullName evidence="3">Uncharacterized protein</fullName>
    </submittedName>
</protein>
<keyword evidence="2" id="KW-0812">Transmembrane</keyword>
<proteinExistence type="predicted"/>
<feature type="transmembrane region" description="Helical" evidence="2">
    <location>
        <begin position="177"/>
        <end position="197"/>
    </location>
</feature>
<gene>
    <name evidence="3" type="ORF">ENQ20_10100</name>
</gene>
<accession>A0A7C1JKG2</accession>
<feature type="transmembrane region" description="Helical" evidence="2">
    <location>
        <begin position="69"/>
        <end position="86"/>
    </location>
</feature>
<feature type="compositionally biased region" description="Polar residues" evidence="1">
    <location>
        <begin position="207"/>
        <end position="216"/>
    </location>
</feature>
<evidence type="ECO:0000256" key="1">
    <source>
        <dbReference type="SAM" id="MobiDB-lite"/>
    </source>
</evidence>
<feature type="transmembrane region" description="Helical" evidence="2">
    <location>
        <begin position="131"/>
        <end position="147"/>
    </location>
</feature>
<evidence type="ECO:0000256" key="2">
    <source>
        <dbReference type="SAM" id="Phobius"/>
    </source>
</evidence>
<keyword evidence="2" id="KW-0472">Membrane</keyword>
<feature type="transmembrane region" description="Helical" evidence="2">
    <location>
        <begin position="38"/>
        <end position="57"/>
    </location>
</feature>
<evidence type="ECO:0000313" key="3">
    <source>
        <dbReference type="EMBL" id="HDX31826.1"/>
    </source>
</evidence>
<sequence>MASSSIFATIGAWLANGPGILFLSTLVASLVLVWDWRWALGGATLVMLGISTLSAALHDPVPVVTGAQWVTALVSSLLLGLSAYFHRPGVIVPPHSNWLLRSLALGFLAGAWWVLDPGVALPTFTRVETDLLIWIGLCSALMLGLSAAPFYNGIGLLLLTTVAQNIAAVLLPGSGLAVLIGIAQILLALGCAYTVLAQPARSSKWQMISTSKSSTGNREESVEPTGPRPRLPRLFPGRAAQPGPVSRIKEPAKTLNAAPSSTSPKISAEEGT</sequence>
<dbReference type="AlphaFoldDB" id="A0A7C1JKG2"/>
<feature type="region of interest" description="Disordered" evidence="1">
    <location>
        <begin position="207"/>
        <end position="272"/>
    </location>
</feature>
<reference evidence="3" key="1">
    <citation type="journal article" date="2020" name="mSystems">
        <title>Genome- and Community-Level Interaction Insights into Carbon Utilization and Element Cycling Functions of Hydrothermarchaeota in Hydrothermal Sediment.</title>
        <authorList>
            <person name="Zhou Z."/>
            <person name="Liu Y."/>
            <person name="Xu W."/>
            <person name="Pan J."/>
            <person name="Luo Z.H."/>
            <person name="Li M."/>
        </authorList>
    </citation>
    <scope>NUCLEOTIDE SEQUENCE [LARGE SCALE GENOMIC DNA]</scope>
    <source>
        <strain evidence="3">SpSt-289</strain>
    </source>
</reference>
<name>A0A7C1JKG2_9CHLR</name>
<feature type="transmembrane region" description="Helical" evidence="2">
    <location>
        <begin position="154"/>
        <end position="171"/>
    </location>
</feature>
<organism evidence="3">
    <name type="scientific">Caldilinea aerophila</name>
    <dbReference type="NCBI Taxonomy" id="133453"/>
    <lineage>
        <taxon>Bacteria</taxon>
        <taxon>Bacillati</taxon>
        <taxon>Chloroflexota</taxon>
        <taxon>Caldilineae</taxon>
        <taxon>Caldilineales</taxon>
        <taxon>Caldilineaceae</taxon>
        <taxon>Caldilinea</taxon>
    </lineage>
</organism>
<dbReference type="EMBL" id="DSMG01000100">
    <property type="protein sequence ID" value="HDX31826.1"/>
    <property type="molecule type" value="Genomic_DNA"/>
</dbReference>